<dbReference type="Pfam" id="PF22936">
    <property type="entry name" value="Pol_BBD"/>
    <property type="match status" value="1"/>
</dbReference>
<feature type="domain" description="Retrovirus-related Pol polyprotein from transposon TNT 1-94-like beta-barrel" evidence="1">
    <location>
        <begin position="1"/>
        <end position="68"/>
    </location>
</feature>
<organism evidence="2 3">
    <name type="scientific">Anisodus tanguticus</name>
    <dbReference type="NCBI Taxonomy" id="243964"/>
    <lineage>
        <taxon>Eukaryota</taxon>
        <taxon>Viridiplantae</taxon>
        <taxon>Streptophyta</taxon>
        <taxon>Embryophyta</taxon>
        <taxon>Tracheophyta</taxon>
        <taxon>Spermatophyta</taxon>
        <taxon>Magnoliopsida</taxon>
        <taxon>eudicotyledons</taxon>
        <taxon>Gunneridae</taxon>
        <taxon>Pentapetalae</taxon>
        <taxon>asterids</taxon>
        <taxon>lamiids</taxon>
        <taxon>Solanales</taxon>
        <taxon>Solanaceae</taxon>
        <taxon>Solanoideae</taxon>
        <taxon>Hyoscyameae</taxon>
        <taxon>Anisodus</taxon>
    </lineage>
</organism>
<dbReference type="Proteomes" id="UP001291623">
    <property type="component" value="Unassembled WGS sequence"/>
</dbReference>
<evidence type="ECO:0000259" key="1">
    <source>
        <dbReference type="Pfam" id="PF22936"/>
    </source>
</evidence>
<reference evidence="2" key="1">
    <citation type="submission" date="2023-12" db="EMBL/GenBank/DDBJ databases">
        <title>Genome assembly of Anisodus tanguticus.</title>
        <authorList>
            <person name="Wang Y.-J."/>
        </authorList>
    </citation>
    <scope>NUCLEOTIDE SEQUENCE</scope>
    <source>
        <strain evidence="2">KB-2021</strain>
        <tissue evidence="2">Leaf</tissue>
    </source>
</reference>
<gene>
    <name evidence="2" type="ORF">RND71_041256</name>
</gene>
<protein>
    <recommendedName>
        <fullName evidence="1">Retrovirus-related Pol polyprotein from transposon TNT 1-94-like beta-barrel domain-containing protein</fullName>
    </recommendedName>
</protein>
<proteinExistence type="predicted"/>
<name>A0AAE1QTS6_9SOLA</name>
<comment type="caution">
    <text evidence="2">The sequence shown here is derived from an EMBL/GenBank/DDBJ whole genome shotgun (WGS) entry which is preliminary data.</text>
</comment>
<keyword evidence="3" id="KW-1185">Reference proteome</keyword>
<dbReference type="AlphaFoldDB" id="A0AAE1QTS6"/>
<sequence>MTTSQGNLSSYCNMSNNKNIVVGSDQEIPIRGIGQVTLPSPHPPLHLKNILHAPNLIKNFIYIRRFTSDNNVSVNFDPFGFSVKDFQTGMQLMKCNSTGDLYPITFVSKNNMNKPSTFAVISPTLWHNRLGHP</sequence>
<dbReference type="EMBL" id="JAVYJV010000023">
    <property type="protein sequence ID" value="KAK4339794.1"/>
    <property type="molecule type" value="Genomic_DNA"/>
</dbReference>
<evidence type="ECO:0000313" key="2">
    <source>
        <dbReference type="EMBL" id="KAK4339794.1"/>
    </source>
</evidence>
<evidence type="ECO:0000313" key="3">
    <source>
        <dbReference type="Proteomes" id="UP001291623"/>
    </source>
</evidence>
<dbReference type="InterPro" id="IPR054722">
    <property type="entry name" value="PolX-like_BBD"/>
</dbReference>
<accession>A0AAE1QTS6</accession>